<feature type="signal peptide" evidence="2">
    <location>
        <begin position="1"/>
        <end position="16"/>
    </location>
</feature>
<dbReference type="AlphaFoldDB" id="A0AAJ1R1C2"/>
<dbReference type="NCBIfam" id="TIGR04183">
    <property type="entry name" value="Por_Secre_tail"/>
    <property type="match status" value="1"/>
</dbReference>
<dbReference type="EMBL" id="JAUHGV010000001">
    <property type="protein sequence ID" value="MDN4011125.1"/>
    <property type="molecule type" value="Genomic_DNA"/>
</dbReference>
<feature type="chain" id="PRO_5042608849" evidence="2">
    <location>
        <begin position="17"/>
        <end position="332"/>
    </location>
</feature>
<dbReference type="RefSeq" id="WP_214588390.1">
    <property type="nucleotide sequence ID" value="NZ_JAUHGV010000001.1"/>
</dbReference>
<keyword evidence="1 2" id="KW-0732">Signal</keyword>
<feature type="domain" description="Secretion system C-terminal sorting" evidence="3">
    <location>
        <begin position="264"/>
        <end position="327"/>
    </location>
</feature>
<organism evidence="4 5">
    <name type="scientific">Chryseobacterium gambrini</name>
    <dbReference type="NCBI Taxonomy" id="373672"/>
    <lineage>
        <taxon>Bacteria</taxon>
        <taxon>Pseudomonadati</taxon>
        <taxon>Bacteroidota</taxon>
        <taxon>Flavobacteriia</taxon>
        <taxon>Flavobacteriales</taxon>
        <taxon>Weeksellaceae</taxon>
        <taxon>Chryseobacterium group</taxon>
        <taxon>Chryseobacterium</taxon>
    </lineage>
</organism>
<evidence type="ECO:0000259" key="3">
    <source>
        <dbReference type="Pfam" id="PF18962"/>
    </source>
</evidence>
<evidence type="ECO:0000256" key="2">
    <source>
        <dbReference type="SAM" id="SignalP"/>
    </source>
</evidence>
<dbReference type="Proteomes" id="UP001225933">
    <property type="component" value="Unassembled WGS sequence"/>
</dbReference>
<dbReference type="InterPro" id="IPR026444">
    <property type="entry name" value="Secre_tail"/>
</dbReference>
<evidence type="ECO:0000313" key="4">
    <source>
        <dbReference type="EMBL" id="MDN4011125.1"/>
    </source>
</evidence>
<protein>
    <submittedName>
        <fullName evidence="4">T9SS type A sorting domain-containing protein</fullName>
    </submittedName>
</protein>
<evidence type="ECO:0000256" key="1">
    <source>
        <dbReference type="ARBA" id="ARBA00022729"/>
    </source>
</evidence>
<dbReference type="Pfam" id="PF18962">
    <property type="entry name" value="Por_Secre_tail"/>
    <property type="match status" value="1"/>
</dbReference>
<sequence>MKKILFLMMLTNLVRAQIIYSADISNYQAGQSLLGQYGWSEVPYLSTYNNHMQVENFPMSYLNYGTTNKALHYVPNLNTPLQIFANNTTTTEANYYFAFLLNVQSAIITDQITSLDFVQLHSGNNLVFRIMTSGTGNGYQIRFGKMDTEVAPTVLNFNQTYLLVFKYSQNSASLSDDNISLFINPDVSLNEPLPHYTNYSGSDVNSSLAINKIYLTQNNATYNGFKAYISQPKICMNWNDLKNLQTLAINDNKRSENEFRIIENPIKNNILKIKSPDGISDYNIDIYDISGKKIMNNLKMKSEIDISNLKEGEYFLKILEKHEKTLKFLKVR</sequence>
<reference evidence="4" key="1">
    <citation type="submission" date="2023-06" db="EMBL/GenBank/DDBJ databases">
        <title>Two Chryseobacterium gambrini strains from China.</title>
        <authorList>
            <person name="Zeng J."/>
            <person name="Wu Y."/>
        </authorList>
    </citation>
    <scope>NUCLEOTIDE SEQUENCE</scope>
    <source>
        <strain evidence="4">SQ219</strain>
    </source>
</reference>
<evidence type="ECO:0000313" key="5">
    <source>
        <dbReference type="Proteomes" id="UP001225933"/>
    </source>
</evidence>
<proteinExistence type="predicted"/>
<comment type="caution">
    <text evidence="4">The sequence shown here is derived from an EMBL/GenBank/DDBJ whole genome shotgun (WGS) entry which is preliminary data.</text>
</comment>
<gene>
    <name evidence="4" type="ORF">QX233_01490</name>
</gene>
<name>A0AAJ1R1C2_9FLAO</name>
<accession>A0AAJ1R1C2</accession>